<sequence>MYEPWILVVLLGLVCIVISFFAPRSVTNDNANMVKEIEDTMEHFANEIEEENNQLLQSVAQIKTDHEQQMNRLIAKVDQLEKQNYDLSSEIKSIVLNKWHEQNKQPTRDQSEEVTPVIVKEVLPMQMKERYSELFSLHEQGKAVEYIAKKLNLNKGEVQLIIQLAKQEEQNRV</sequence>
<dbReference type="InterPro" id="IPR046118">
    <property type="entry name" value="DUF6115"/>
</dbReference>
<keyword evidence="2" id="KW-0472">Membrane</keyword>
<dbReference type="Pfam" id="PF19610">
    <property type="entry name" value="DUF6115"/>
    <property type="match status" value="1"/>
</dbReference>
<keyword evidence="4" id="KW-1185">Reference proteome</keyword>
<dbReference type="OrthoDB" id="1682562at2"/>
<reference evidence="4" key="1">
    <citation type="submission" date="2018-11" db="EMBL/GenBank/DDBJ databases">
        <title>Complete genome sequence of Paenibacillus sp. ML311-T8.</title>
        <authorList>
            <person name="Nam Y.-D."/>
            <person name="Kang J."/>
            <person name="Chung W.-H."/>
            <person name="Park Y.S."/>
        </authorList>
    </citation>
    <scope>NUCLEOTIDE SEQUENCE [LARGE SCALE GENOMIC DNA]</scope>
    <source>
        <strain evidence="4">ML311-T8</strain>
    </source>
</reference>
<dbReference type="KEGG" id="ppsc:EHS13_15905"/>
<dbReference type="RefSeq" id="WP_155701293.1">
    <property type="nucleotide sequence ID" value="NZ_CP034235.1"/>
</dbReference>
<evidence type="ECO:0000313" key="3">
    <source>
        <dbReference type="EMBL" id="QGQ96257.1"/>
    </source>
</evidence>
<evidence type="ECO:0000256" key="1">
    <source>
        <dbReference type="SAM" id="Coils"/>
    </source>
</evidence>
<dbReference type="EMBL" id="CP034235">
    <property type="protein sequence ID" value="QGQ96257.1"/>
    <property type="molecule type" value="Genomic_DNA"/>
</dbReference>
<protein>
    <recommendedName>
        <fullName evidence="5">DUF2802 domain-containing protein</fullName>
    </recommendedName>
</protein>
<proteinExistence type="predicted"/>
<dbReference type="Proteomes" id="UP000426246">
    <property type="component" value="Chromosome"/>
</dbReference>
<keyword evidence="1" id="KW-0175">Coiled coil</keyword>
<name>A0A6B8RKA7_9BACL</name>
<accession>A0A6B8RKA7</accession>
<feature type="coiled-coil region" evidence="1">
    <location>
        <begin position="34"/>
        <end position="90"/>
    </location>
</feature>
<keyword evidence="2" id="KW-1133">Transmembrane helix</keyword>
<gene>
    <name evidence="3" type="ORF">EHS13_15905</name>
</gene>
<keyword evidence="2" id="KW-0812">Transmembrane</keyword>
<feature type="transmembrane region" description="Helical" evidence="2">
    <location>
        <begin position="6"/>
        <end position="23"/>
    </location>
</feature>
<evidence type="ECO:0000313" key="4">
    <source>
        <dbReference type="Proteomes" id="UP000426246"/>
    </source>
</evidence>
<evidence type="ECO:0008006" key="5">
    <source>
        <dbReference type="Google" id="ProtNLM"/>
    </source>
</evidence>
<dbReference type="AlphaFoldDB" id="A0A6B8RKA7"/>
<evidence type="ECO:0000256" key="2">
    <source>
        <dbReference type="SAM" id="Phobius"/>
    </source>
</evidence>
<organism evidence="3 4">
    <name type="scientific">Paenibacillus psychroresistens</name>
    <dbReference type="NCBI Taxonomy" id="1778678"/>
    <lineage>
        <taxon>Bacteria</taxon>
        <taxon>Bacillati</taxon>
        <taxon>Bacillota</taxon>
        <taxon>Bacilli</taxon>
        <taxon>Bacillales</taxon>
        <taxon>Paenibacillaceae</taxon>
        <taxon>Paenibacillus</taxon>
    </lineage>
</organism>